<feature type="transmembrane region" description="Helical" evidence="6">
    <location>
        <begin position="80"/>
        <end position="104"/>
    </location>
</feature>
<comment type="subcellular location">
    <subcellularLocation>
        <location evidence="1">Cell membrane</location>
        <topology evidence="1">Multi-pass membrane protein</topology>
    </subcellularLocation>
</comment>
<feature type="transmembrane region" description="Helical" evidence="6">
    <location>
        <begin position="208"/>
        <end position="226"/>
    </location>
</feature>
<evidence type="ECO:0000313" key="7">
    <source>
        <dbReference type="EMBL" id="MFC0604077.1"/>
    </source>
</evidence>
<dbReference type="Proteomes" id="UP001589832">
    <property type="component" value="Unassembled WGS sequence"/>
</dbReference>
<sequence>MTRLLKDVFSVSASKVLMTVFGLATSIIIARSLGPEKNGVIAALLVYPSLFISFGSLGVRQSTVYFLGKKIYTEKEIKTAITQIWFFTSIISVLSCFCLISYFSNEGEDIWLVLLAISPITFNLFNTYNTGIFLGRNDVASFSKVNWIPSFVILFLTVICVLVLKLDIKGYFFALIGGPMVVSLILFNKNKFLSFFTLNFNWLIIKKMISLGVVYALGLLIVNLNLRVDVILLDKLSTPYEVGIYSKGTSLAEYLLQVPLFLSAIIFARSAVAKNDKLFSVKITQLLRLSSMITIIGSVVLLLLSNYIILGLFGADFFESGRVLKFLTPGILFLTIFTVLNMDIAGKGKPWLAVKAMVPALIINIILNLVLIPDYGSSGAALSSTFSYFIASLLFLILYSRETKIPIKQIIMIKKTDFIVFKDLIKKLKQ</sequence>
<feature type="transmembrane region" description="Helical" evidence="6">
    <location>
        <begin position="170"/>
        <end position="187"/>
    </location>
</feature>
<dbReference type="RefSeq" id="WP_386061067.1">
    <property type="nucleotide sequence ID" value="NZ_JBHLTQ010000002.1"/>
</dbReference>
<evidence type="ECO:0000256" key="1">
    <source>
        <dbReference type="ARBA" id="ARBA00004651"/>
    </source>
</evidence>
<feature type="transmembrane region" description="Helical" evidence="6">
    <location>
        <begin position="146"/>
        <end position="164"/>
    </location>
</feature>
<feature type="transmembrane region" description="Helical" evidence="6">
    <location>
        <begin position="326"/>
        <end position="345"/>
    </location>
</feature>
<keyword evidence="8" id="KW-1185">Reference proteome</keyword>
<dbReference type="Pfam" id="PF13440">
    <property type="entry name" value="Polysacc_synt_3"/>
    <property type="match status" value="1"/>
</dbReference>
<keyword evidence="4 6" id="KW-1133">Transmembrane helix</keyword>
<evidence type="ECO:0000256" key="4">
    <source>
        <dbReference type="ARBA" id="ARBA00022989"/>
    </source>
</evidence>
<evidence type="ECO:0000256" key="5">
    <source>
        <dbReference type="ARBA" id="ARBA00023136"/>
    </source>
</evidence>
<evidence type="ECO:0000256" key="3">
    <source>
        <dbReference type="ARBA" id="ARBA00022692"/>
    </source>
</evidence>
<dbReference type="InterPro" id="IPR050833">
    <property type="entry name" value="Poly_Biosynth_Transport"/>
</dbReference>
<accession>A0ABV6Q848</accession>
<evidence type="ECO:0000256" key="2">
    <source>
        <dbReference type="ARBA" id="ARBA00022475"/>
    </source>
</evidence>
<evidence type="ECO:0000256" key="6">
    <source>
        <dbReference type="SAM" id="Phobius"/>
    </source>
</evidence>
<keyword evidence="2" id="KW-1003">Cell membrane</keyword>
<protein>
    <submittedName>
        <fullName evidence="7">Polysaccharide biosynthesis C-terminal domain-containing protein</fullName>
    </submittedName>
</protein>
<feature type="transmembrane region" description="Helical" evidence="6">
    <location>
        <begin position="39"/>
        <end position="59"/>
    </location>
</feature>
<feature type="transmembrane region" description="Helical" evidence="6">
    <location>
        <begin position="378"/>
        <end position="399"/>
    </location>
</feature>
<keyword evidence="3 6" id="KW-0812">Transmembrane</keyword>
<feature type="transmembrane region" description="Helical" evidence="6">
    <location>
        <begin position="352"/>
        <end position="372"/>
    </location>
</feature>
<reference evidence="7 8" key="1">
    <citation type="submission" date="2024-09" db="EMBL/GenBank/DDBJ databases">
        <authorList>
            <person name="Sun Q."/>
            <person name="Mori K."/>
        </authorList>
    </citation>
    <scope>NUCLEOTIDE SEQUENCE [LARGE SCALE GENOMIC DNA]</scope>
    <source>
        <strain evidence="7 8">NCAIM B.02481</strain>
    </source>
</reference>
<dbReference type="PANTHER" id="PTHR30250">
    <property type="entry name" value="PST FAMILY PREDICTED COLANIC ACID TRANSPORTER"/>
    <property type="match status" value="1"/>
</dbReference>
<organism evidence="7 8">
    <name type="scientific">Winogradskyella pulchriflava</name>
    <dbReference type="NCBI Taxonomy" id="1110688"/>
    <lineage>
        <taxon>Bacteria</taxon>
        <taxon>Pseudomonadati</taxon>
        <taxon>Bacteroidota</taxon>
        <taxon>Flavobacteriia</taxon>
        <taxon>Flavobacteriales</taxon>
        <taxon>Flavobacteriaceae</taxon>
        <taxon>Winogradskyella</taxon>
    </lineage>
</organism>
<evidence type="ECO:0000313" key="8">
    <source>
        <dbReference type="Proteomes" id="UP001589832"/>
    </source>
</evidence>
<feature type="transmembrane region" description="Helical" evidence="6">
    <location>
        <begin position="110"/>
        <end position="134"/>
    </location>
</feature>
<proteinExistence type="predicted"/>
<feature type="transmembrane region" description="Helical" evidence="6">
    <location>
        <begin position="293"/>
        <end position="314"/>
    </location>
</feature>
<name>A0ABV6Q848_9FLAO</name>
<feature type="transmembrane region" description="Helical" evidence="6">
    <location>
        <begin position="254"/>
        <end position="272"/>
    </location>
</feature>
<gene>
    <name evidence="7" type="ORF">ACFFGA_05895</name>
</gene>
<dbReference type="PANTHER" id="PTHR30250:SF11">
    <property type="entry name" value="O-ANTIGEN TRANSPORTER-RELATED"/>
    <property type="match status" value="1"/>
</dbReference>
<dbReference type="EMBL" id="JBHLTQ010000002">
    <property type="protein sequence ID" value="MFC0604077.1"/>
    <property type="molecule type" value="Genomic_DNA"/>
</dbReference>
<keyword evidence="5 6" id="KW-0472">Membrane</keyword>
<feature type="transmembrane region" description="Helical" evidence="6">
    <location>
        <begin position="12"/>
        <end position="33"/>
    </location>
</feature>
<comment type="caution">
    <text evidence="7">The sequence shown here is derived from an EMBL/GenBank/DDBJ whole genome shotgun (WGS) entry which is preliminary data.</text>
</comment>